<organism evidence="9 10">
    <name type="scientific">Fredinandcohnia quinoae</name>
    <dbReference type="NCBI Taxonomy" id="2918902"/>
    <lineage>
        <taxon>Bacteria</taxon>
        <taxon>Bacillati</taxon>
        <taxon>Bacillota</taxon>
        <taxon>Bacilli</taxon>
        <taxon>Bacillales</taxon>
        <taxon>Bacillaceae</taxon>
        <taxon>Fredinandcohnia</taxon>
    </lineage>
</organism>
<keyword evidence="10" id="KW-1185">Reference proteome</keyword>
<comment type="similarity">
    <text evidence="1">Belongs to the peptidase C40 family.</text>
</comment>
<evidence type="ECO:0000256" key="3">
    <source>
        <dbReference type="ARBA" id="ARBA00022729"/>
    </source>
</evidence>
<evidence type="ECO:0000313" key="10">
    <source>
        <dbReference type="Proteomes" id="UP001431131"/>
    </source>
</evidence>
<dbReference type="InterPro" id="IPR052062">
    <property type="entry name" value="Murein_DD/LD_carboxypeptidase"/>
</dbReference>
<dbReference type="PROSITE" id="PS51935">
    <property type="entry name" value="NLPC_P60"/>
    <property type="match status" value="1"/>
</dbReference>
<dbReference type="InterPro" id="IPR038765">
    <property type="entry name" value="Papain-like_cys_pep_sf"/>
</dbReference>
<feature type="domain" description="NlpC/P60" evidence="8">
    <location>
        <begin position="253"/>
        <end position="376"/>
    </location>
</feature>
<dbReference type="InterPro" id="IPR018392">
    <property type="entry name" value="LysM"/>
</dbReference>
<comment type="caution">
    <text evidence="9">The sequence shown here is derived from an EMBL/GenBank/DDBJ whole genome shotgun (WGS) entry which is preliminary data.</text>
</comment>
<feature type="domain" description="LysM" evidence="7">
    <location>
        <begin position="145"/>
        <end position="188"/>
    </location>
</feature>
<keyword evidence="5" id="KW-0378">Hydrolase</keyword>
<dbReference type="Gene3D" id="3.90.1720.10">
    <property type="entry name" value="endopeptidase domain like (from Nostoc punctiforme)"/>
    <property type="match status" value="1"/>
</dbReference>
<dbReference type="PANTHER" id="PTHR47360">
    <property type="entry name" value="MUREIN DD-ENDOPEPTIDASE MEPS/MUREIN LD-CARBOXYPEPTIDASE"/>
    <property type="match status" value="1"/>
</dbReference>
<keyword evidence="3" id="KW-0732">Signal</keyword>
<evidence type="ECO:0000256" key="5">
    <source>
        <dbReference type="ARBA" id="ARBA00022801"/>
    </source>
</evidence>
<evidence type="ECO:0000256" key="4">
    <source>
        <dbReference type="ARBA" id="ARBA00022737"/>
    </source>
</evidence>
<keyword evidence="2" id="KW-0645">Protease</keyword>
<dbReference type="GO" id="GO:0006508">
    <property type="term" value="P:proteolysis"/>
    <property type="evidence" value="ECO:0007669"/>
    <property type="project" value="UniProtKB-KW"/>
</dbReference>
<dbReference type="CDD" id="cd00118">
    <property type="entry name" value="LysM"/>
    <property type="match status" value="3"/>
</dbReference>
<protein>
    <submittedName>
        <fullName evidence="9">LysM peptidoglycan-binding domain-containing protein</fullName>
    </submittedName>
</protein>
<dbReference type="InterPro" id="IPR036779">
    <property type="entry name" value="LysM_dom_sf"/>
</dbReference>
<dbReference type="SMART" id="SM00257">
    <property type="entry name" value="LysM"/>
    <property type="match status" value="3"/>
</dbReference>
<dbReference type="Pfam" id="PF01476">
    <property type="entry name" value="LysM"/>
    <property type="match status" value="3"/>
</dbReference>
<feature type="domain" description="LysM" evidence="7">
    <location>
        <begin position="196"/>
        <end position="239"/>
    </location>
</feature>
<dbReference type="SUPFAM" id="SSF54001">
    <property type="entry name" value="Cysteine proteinases"/>
    <property type="match status" value="1"/>
</dbReference>
<accession>A0AAW5E620</accession>
<name>A0AAW5E620_9BACI</name>
<evidence type="ECO:0000259" key="8">
    <source>
        <dbReference type="PROSITE" id="PS51935"/>
    </source>
</evidence>
<keyword evidence="6" id="KW-0788">Thiol protease</keyword>
<dbReference type="Proteomes" id="UP001431131">
    <property type="component" value="Unassembled WGS sequence"/>
</dbReference>
<evidence type="ECO:0000259" key="7">
    <source>
        <dbReference type="PROSITE" id="PS51782"/>
    </source>
</evidence>
<keyword evidence="4" id="KW-0677">Repeat</keyword>
<sequence length="376" mass="41000">MFIGHKFEGDHTIILHMDPSLHEFSSEFGVQNDGKKTHLSENIKTYLAEKVPNFTPNLVKVVLGTIVVASIPFVGGHSSKVKAASNDTPTVQTLSTHTVTSGDTLYGIANRYHLSVNQLMQLNNLTNHTIYPGQTLKINAISNTNSYTVKTGDTLYSLAKSKHISVDQLKQLNQLTSNTIYPGQTLILSGSAVAGSTYTVRAGDSLYGIARNHNISVEQLKRINNLSSNTIFIGQTLNISGTTQEAPSQDNMIQVKRELVQDAYHYIGVPYKWGGTTPAGFDCSGFVSFMFDQHGIDIPRVTSGDYYQMGTAVSKGNLEPGDLVFFAVNEPGKISHVGFYVGNNEFISATSSKGIAVVSLDNVYWSKYYVGAKRVV</sequence>
<evidence type="ECO:0000256" key="6">
    <source>
        <dbReference type="ARBA" id="ARBA00022807"/>
    </source>
</evidence>
<dbReference type="GO" id="GO:0008234">
    <property type="term" value="F:cysteine-type peptidase activity"/>
    <property type="evidence" value="ECO:0007669"/>
    <property type="project" value="UniProtKB-KW"/>
</dbReference>
<gene>
    <name evidence="9" type="ORF">MJG50_09170</name>
</gene>
<evidence type="ECO:0000256" key="1">
    <source>
        <dbReference type="ARBA" id="ARBA00007074"/>
    </source>
</evidence>
<dbReference type="InterPro" id="IPR000064">
    <property type="entry name" value="NLP_P60_dom"/>
</dbReference>
<dbReference type="SUPFAM" id="SSF54106">
    <property type="entry name" value="LysM domain"/>
    <property type="match status" value="3"/>
</dbReference>
<dbReference type="PANTHER" id="PTHR47360:SF1">
    <property type="entry name" value="ENDOPEPTIDASE NLPC-RELATED"/>
    <property type="match status" value="1"/>
</dbReference>
<reference evidence="9" key="1">
    <citation type="submission" date="2022-02" db="EMBL/GenBank/DDBJ databases">
        <title>Fredinandcohnia quinoae sp. nov. isolated from Chenopodium quinoa seeds.</title>
        <authorList>
            <person name="Saati-Santamaria Z."/>
            <person name="Flores-Felix J.D."/>
            <person name="Igual J.M."/>
            <person name="Velazquez E."/>
            <person name="Garcia-Fraile P."/>
            <person name="Martinez-Molina E."/>
        </authorList>
    </citation>
    <scope>NUCLEOTIDE SEQUENCE</scope>
    <source>
        <strain evidence="9">SECRCQ15</strain>
    </source>
</reference>
<dbReference type="AlphaFoldDB" id="A0AAW5E620"/>
<evidence type="ECO:0000313" key="9">
    <source>
        <dbReference type="EMBL" id="MCH1625497.1"/>
    </source>
</evidence>
<dbReference type="EMBL" id="JAKTTI010000011">
    <property type="protein sequence ID" value="MCH1625497.1"/>
    <property type="molecule type" value="Genomic_DNA"/>
</dbReference>
<proteinExistence type="inferred from homology"/>
<dbReference type="Pfam" id="PF00877">
    <property type="entry name" value="NLPC_P60"/>
    <property type="match status" value="1"/>
</dbReference>
<dbReference type="PROSITE" id="PS51782">
    <property type="entry name" value="LYSM"/>
    <property type="match status" value="3"/>
</dbReference>
<dbReference type="Gene3D" id="3.10.350.10">
    <property type="entry name" value="LysM domain"/>
    <property type="match status" value="3"/>
</dbReference>
<dbReference type="RefSeq" id="WP_240255021.1">
    <property type="nucleotide sequence ID" value="NZ_JAKTTI010000011.1"/>
</dbReference>
<feature type="domain" description="LysM" evidence="7">
    <location>
        <begin position="95"/>
        <end position="138"/>
    </location>
</feature>
<evidence type="ECO:0000256" key="2">
    <source>
        <dbReference type="ARBA" id="ARBA00022670"/>
    </source>
</evidence>